<evidence type="ECO:0000256" key="4">
    <source>
        <dbReference type="ARBA" id="ARBA00022692"/>
    </source>
</evidence>
<dbReference type="Pfam" id="PF00528">
    <property type="entry name" value="BPD_transp_1"/>
    <property type="match status" value="1"/>
</dbReference>
<comment type="subcellular location">
    <subcellularLocation>
        <location evidence="1 7">Cell membrane</location>
        <topology evidence="1 7">Multi-pass membrane protein</topology>
    </subcellularLocation>
</comment>
<feature type="domain" description="ABC transmembrane type-1" evidence="8">
    <location>
        <begin position="83"/>
        <end position="301"/>
    </location>
</feature>
<dbReference type="InterPro" id="IPR050809">
    <property type="entry name" value="UgpAE/MalFG_permease"/>
</dbReference>
<feature type="transmembrane region" description="Helical" evidence="7">
    <location>
        <begin position="123"/>
        <end position="143"/>
    </location>
</feature>
<proteinExistence type="inferred from homology"/>
<dbReference type="InterPro" id="IPR035906">
    <property type="entry name" value="MetI-like_sf"/>
</dbReference>
<dbReference type="Gene3D" id="1.10.3720.10">
    <property type="entry name" value="MetI-like"/>
    <property type="match status" value="1"/>
</dbReference>
<keyword evidence="6 7" id="KW-0472">Membrane</keyword>
<dbReference type="Proteomes" id="UP000652477">
    <property type="component" value="Unassembled WGS sequence"/>
</dbReference>
<keyword evidence="2 7" id="KW-0813">Transport</keyword>
<dbReference type="PANTHER" id="PTHR43227">
    <property type="entry name" value="BLL4140 PROTEIN"/>
    <property type="match status" value="1"/>
</dbReference>
<protein>
    <submittedName>
        <fullName evidence="9">Sugar ABC transporter permease</fullName>
    </submittedName>
</protein>
<evidence type="ECO:0000256" key="3">
    <source>
        <dbReference type="ARBA" id="ARBA00022475"/>
    </source>
</evidence>
<evidence type="ECO:0000256" key="2">
    <source>
        <dbReference type="ARBA" id="ARBA00022448"/>
    </source>
</evidence>
<dbReference type="AlphaFoldDB" id="A0A923LJR2"/>
<dbReference type="RefSeq" id="WP_186876252.1">
    <property type="nucleotide sequence ID" value="NZ_JACOPF010000002.1"/>
</dbReference>
<comment type="caution">
    <text evidence="9">The sequence shown here is derived from an EMBL/GenBank/DDBJ whole genome shotgun (WGS) entry which is preliminary data.</text>
</comment>
<feature type="transmembrane region" description="Helical" evidence="7">
    <location>
        <begin position="171"/>
        <end position="193"/>
    </location>
</feature>
<keyword evidence="4 7" id="KW-0812">Transmembrane</keyword>
<accession>A0A923LJR2</accession>
<evidence type="ECO:0000256" key="1">
    <source>
        <dbReference type="ARBA" id="ARBA00004651"/>
    </source>
</evidence>
<evidence type="ECO:0000256" key="6">
    <source>
        <dbReference type="ARBA" id="ARBA00023136"/>
    </source>
</evidence>
<feature type="transmembrane region" description="Helical" evidence="7">
    <location>
        <begin position="229"/>
        <end position="250"/>
    </location>
</feature>
<evidence type="ECO:0000313" key="10">
    <source>
        <dbReference type="Proteomes" id="UP000652477"/>
    </source>
</evidence>
<evidence type="ECO:0000313" key="9">
    <source>
        <dbReference type="EMBL" id="MBC5689588.1"/>
    </source>
</evidence>
<dbReference type="PROSITE" id="PS50928">
    <property type="entry name" value="ABC_TM1"/>
    <property type="match status" value="1"/>
</dbReference>
<dbReference type="GO" id="GO:0055085">
    <property type="term" value="P:transmembrane transport"/>
    <property type="evidence" value="ECO:0007669"/>
    <property type="project" value="InterPro"/>
</dbReference>
<name>A0A923LJR2_9FIRM</name>
<dbReference type="SUPFAM" id="SSF161098">
    <property type="entry name" value="MetI-like"/>
    <property type="match status" value="1"/>
</dbReference>
<feature type="transmembrane region" description="Helical" evidence="7">
    <location>
        <begin position="87"/>
        <end position="111"/>
    </location>
</feature>
<reference evidence="9" key="1">
    <citation type="submission" date="2020-08" db="EMBL/GenBank/DDBJ databases">
        <title>Genome public.</title>
        <authorList>
            <person name="Liu C."/>
            <person name="Sun Q."/>
        </authorList>
    </citation>
    <scope>NUCLEOTIDE SEQUENCE</scope>
    <source>
        <strain evidence="9">NSJ-55</strain>
    </source>
</reference>
<keyword evidence="5 7" id="KW-1133">Transmembrane helix</keyword>
<comment type="similarity">
    <text evidence="7">Belongs to the binding-protein-dependent transport system permease family.</text>
</comment>
<gene>
    <name evidence="9" type="ORF">H8S37_11720</name>
</gene>
<keyword evidence="10" id="KW-1185">Reference proteome</keyword>
<evidence type="ECO:0000256" key="5">
    <source>
        <dbReference type="ARBA" id="ARBA00022989"/>
    </source>
</evidence>
<keyword evidence="3" id="KW-1003">Cell membrane</keyword>
<feature type="transmembrane region" description="Helical" evidence="7">
    <location>
        <begin position="21"/>
        <end position="41"/>
    </location>
</feature>
<dbReference type="PANTHER" id="PTHR43227:SF11">
    <property type="entry name" value="BLL4140 PROTEIN"/>
    <property type="match status" value="1"/>
</dbReference>
<evidence type="ECO:0000259" key="8">
    <source>
        <dbReference type="PROSITE" id="PS50928"/>
    </source>
</evidence>
<dbReference type="GO" id="GO:0005886">
    <property type="term" value="C:plasma membrane"/>
    <property type="evidence" value="ECO:0007669"/>
    <property type="project" value="UniProtKB-SubCell"/>
</dbReference>
<dbReference type="EMBL" id="JACOPF010000002">
    <property type="protein sequence ID" value="MBC5689588.1"/>
    <property type="molecule type" value="Genomic_DNA"/>
</dbReference>
<organism evidence="9 10">
    <name type="scientific">Mediterraneibacter hominis</name>
    <dbReference type="NCBI Taxonomy" id="2763054"/>
    <lineage>
        <taxon>Bacteria</taxon>
        <taxon>Bacillati</taxon>
        <taxon>Bacillota</taxon>
        <taxon>Clostridia</taxon>
        <taxon>Lachnospirales</taxon>
        <taxon>Lachnospiraceae</taxon>
        <taxon>Mediterraneibacter</taxon>
    </lineage>
</organism>
<sequence>MKPVKTKTHKRKLTLRRMKRYLPLYIMLLPGLIYLIINNYMPMAGLSLAFKKVNYSIGLFNSPWCGLDNFKFLFGTKDAFLIFRNTILYNLAFIFIGNALGIFVAICLDSIYNKFFKRFSQVIILIPYLLSTVIISYIVYAFLSGDNGFMNNTILPLFGVDPVSWYNEAKYWPFIIVLVYLWMSFGYSSILYYSTLIGIDKSYYEAAAVDGAGVWAQIRHITLPALKPTIIILILLAVGRICYSDFGLFYQVPMNSGLLYSTTQTIDTYVYRALLELNDIGRSTAGGFLQSILGFICVFTANFVVSRIDKDSSLF</sequence>
<dbReference type="CDD" id="cd06261">
    <property type="entry name" value="TM_PBP2"/>
    <property type="match status" value="1"/>
</dbReference>
<feature type="transmembrane region" description="Helical" evidence="7">
    <location>
        <begin position="287"/>
        <end position="305"/>
    </location>
</feature>
<evidence type="ECO:0000256" key="7">
    <source>
        <dbReference type="RuleBase" id="RU363032"/>
    </source>
</evidence>
<dbReference type="InterPro" id="IPR000515">
    <property type="entry name" value="MetI-like"/>
</dbReference>